<accession>X1IX59</accession>
<dbReference type="Gene3D" id="3.40.50.300">
    <property type="entry name" value="P-loop containing nucleotide triphosphate hydrolases"/>
    <property type="match status" value="1"/>
</dbReference>
<sequence>FKVKHEINKMRSEIGMVFQSFNLWPHKTVLENVIESPVHVKGISKQTAITDAEQLLEQFGLEEKRDEYPSRLSGGQQQRVAIIRALAMSPKVMLFDEVTSALDPELVGEVLDALTVLAQEGMTMLVVTHEIGFAKDCSHRTLIIDEGIIQEEGPSEQVLTNPKKERSRRLLQRVIQQ</sequence>
<comment type="subcellular location">
    <subcellularLocation>
        <location evidence="1">Cell membrane</location>
        <topology evidence="1">Peripheral membrane protein</topology>
    </subcellularLocation>
</comment>
<proteinExistence type="predicted"/>
<comment type="caution">
    <text evidence="4">The sequence shown here is derived from an EMBL/GenBank/DDBJ whole genome shotgun (WGS) entry which is preliminary data.</text>
</comment>
<evidence type="ECO:0000259" key="3">
    <source>
        <dbReference type="PROSITE" id="PS50893"/>
    </source>
</evidence>
<dbReference type="InterPro" id="IPR003439">
    <property type="entry name" value="ABC_transporter-like_ATP-bd"/>
</dbReference>
<dbReference type="GO" id="GO:0016887">
    <property type="term" value="F:ATP hydrolysis activity"/>
    <property type="evidence" value="ECO:0007669"/>
    <property type="project" value="InterPro"/>
</dbReference>
<organism evidence="4">
    <name type="scientific">marine sediment metagenome</name>
    <dbReference type="NCBI Taxonomy" id="412755"/>
    <lineage>
        <taxon>unclassified sequences</taxon>
        <taxon>metagenomes</taxon>
        <taxon>ecological metagenomes</taxon>
    </lineage>
</organism>
<gene>
    <name evidence="4" type="ORF">S03H2_53422</name>
</gene>
<protein>
    <recommendedName>
        <fullName evidence="3">ABC transporter domain-containing protein</fullName>
    </recommendedName>
</protein>
<dbReference type="Pfam" id="PF00005">
    <property type="entry name" value="ABC_tran"/>
    <property type="match status" value="1"/>
</dbReference>
<dbReference type="PANTHER" id="PTHR43166:SF35">
    <property type="entry name" value="L-CYSTINE IMPORT ATP-BINDING PROTEIN TCYN"/>
    <property type="match status" value="1"/>
</dbReference>
<dbReference type="InterPro" id="IPR027417">
    <property type="entry name" value="P-loop_NTPase"/>
</dbReference>
<dbReference type="PANTHER" id="PTHR43166">
    <property type="entry name" value="AMINO ACID IMPORT ATP-BINDING PROTEIN"/>
    <property type="match status" value="1"/>
</dbReference>
<dbReference type="SUPFAM" id="SSF52540">
    <property type="entry name" value="P-loop containing nucleoside triphosphate hydrolases"/>
    <property type="match status" value="1"/>
</dbReference>
<dbReference type="InterPro" id="IPR017871">
    <property type="entry name" value="ABC_transporter-like_CS"/>
</dbReference>
<reference evidence="4" key="1">
    <citation type="journal article" date="2014" name="Front. Microbiol.">
        <title>High frequency of phylogenetically diverse reductive dehalogenase-homologous genes in deep subseafloor sedimentary metagenomes.</title>
        <authorList>
            <person name="Kawai M."/>
            <person name="Futagami T."/>
            <person name="Toyoda A."/>
            <person name="Takaki Y."/>
            <person name="Nishi S."/>
            <person name="Hori S."/>
            <person name="Arai W."/>
            <person name="Tsubouchi T."/>
            <person name="Morono Y."/>
            <person name="Uchiyama I."/>
            <person name="Ito T."/>
            <person name="Fujiyama A."/>
            <person name="Inagaki F."/>
            <person name="Takami H."/>
        </authorList>
    </citation>
    <scope>NUCLEOTIDE SEQUENCE</scope>
    <source>
        <strain evidence="4">Expedition CK06-06</strain>
    </source>
</reference>
<evidence type="ECO:0000256" key="1">
    <source>
        <dbReference type="ARBA" id="ARBA00004202"/>
    </source>
</evidence>
<evidence type="ECO:0000313" key="4">
    <source>
        <dbReference type="EMBL" id="GAH73840.1"/>
    </source>
</evidence>
<feature type="domain" description="ABC transporter" evidence="3">
    <location>
        <begin position="1"/>
        <end position="171"/>
    </location>
</feature>
<evidence type="ECO:0000256" key="2">
    <source>
        <dbReference type="ARBA" id="ARBA00022448"/>
    </source>
</evidence>
<dbReference type="EMBL" id="BARU01034002">
    <property type="protein sequence ID" value="GAH73840.1"/>
    <property type="molecule type" value="Genomic_DNA"/>
</dbReference>
<dbReference type="AlphaFoldDB" id="X1IX59"/>
<dbReference type="InterPro" id="IPR050086">
    <property type="entry name" value="MetN_ABC_transporter-like"/>
</dbReference>
<feature type="non-terminal residue" evidence="4">
    <location>
        <position position="1"/>
    </location>
</feature>
<keyword evidence="2" id="KW-0813">Transport</keyword>
<dbReference type="GO" id="GO:0005524">
    <property type="term" value="F:ATP binding"/>
    <property type="evidence" value="ECO:0007669"/>
    <property type="project" value="InterPro"/>
</dbReference>
<dbReference type="GO" id="GO:0005886">
    <property type="term" value="C:plasma membrane"/>
    <property type="evidence" value="ECO:0007669"/>
    <property type="project" value="UniProtKB-SubCell"/>
</dbReference>
<name>X1IX59_9ZZZZ</name>
<dbReference type="PROSITE" id="PS50893">
    <property type="entry name" value="ABC_TRANSPORTER_2"/>
    <property type="match status" value="1"/>
</dbReference>
<dbReference type="PROSITE" id="PS00211">
    <property type="entry name" value="ABC_TRANSPORTER_1"/>
    <property type="match status" value="1"/>
</dbReference>